<dbReference type="RefSeq" id="WP_006861110.1">
    <property type="nucleotide sequence ID" value="NZ_ACCL02000005.1"/>
</dbReference>
<feature type="transmembrane region" description="Helical" evidence="1">
    <location>
        <begin position="70"/>
        <end position="87"/>
    </location>
</feature>
<protein>
    <recommendedName>
        <fullName evidence="4">DUF1294 domain-containing protein</fullName>
    </recommendedName>
</protein>
<comment type="caution">
    <text evidence="2">The sequence shown here is derived from an EMBL/GenBank/DDBJ whole genome shotgun (WGS) entry which is preliminary data.</text>
</comment>
<evidence type="ECO:0008006" key="4">
    <source>
        <dbReference type="Google" id="ProtNLM"/>
    </source>
</evidence>
<proteinExistence type="predicted"/>
<organism evidence="2 3">
    <name type="scientific">Marvinbryantia formatexigens DSM 14469</name>
    <dbReference type="NCBI Taxonomy" id="478749"/>
    <lineage>
        <taxon>Bacteria</taxon>
        <taxon>Bacillati</taxon>
        <taxon>Bacillota</taxon>
        <taxon>Clostridia</taxon>
        <taxon>Lachnospirales</taxon>
        <taxon>Lachnospiraceae</taxon>
        <taxon>Marvinbryantia</taxon>
    </lineage>
</organism>
<feature type="transmembrane region" description="Helical" evidence="1">
    <location>
        <begin position="6"/>
        <end position="28"/>
    </location>
</feature>
<dbReference type="eggNOG" id="COG3326">
    <property type="taxonomic scope" value="Bacteria"/>
</dbReference>
<gene>
    <name evidence="2" type="ORF">BRYFOR_06315</name>
</gene>
<sequence length="90" mass="9940">MLNYIVLIYLAAVNLLAFGTFGLDKYRAVKGKWRVPERRLFLLAAAGGSAGALLGMYVFHHKTQKHKFTVGMPLILAAQCLLAVSILHQL</sequence>
<dbReference type="InterPro" id="IPR010718">
    <property type="entry name" value="DUF1294"/>
</dbReference>
<keyword evidence="3" id="KW-1185">Reference proteome</keyword>
<accession>C6LCG8</accession>
<dbReference type="Pfam" id="PF06961">
    <property type="entry name" value="DUF1294"/>
    <property type="match status" value="1"/>
</dbReference>
<feature type="transmembrane region" description="Helical" evidence="1">
    <location>
        <begin position="40"/>
        <end position="58"/>
    </location>
</feature>
<dbReference type="AlphaFoldDB" id="C6LCG8"/>
<keyword evidence="1" id="KW-0812">Transmembrane</keyword>
<evidence type="ECO:0000313" key="3">
    <source>
        <dbReference type="Proteomes" id="UP000005561"/>
    </source>
</evidence>
<name>C6LCG8_9FIRM</name>
<reference evidence="2" key="1">
    <citation type="submission" date="2009-07" db="EMBL/GenBank/DDBJ databases">
        <authorList>
            <person name="Weinstock G."/>
            <person name="Sodergren E."/>
            <person name="Clifton S."/>
            <person name="Fulton L."/>
            <person name="Fulton B."/>
            <person name="Courtney L."/>
            <person name="Fronick C."/>
            <person name="Harrison M."/>
            <person name="Strong C."/>
            <person name="Farmer C."/>
            <person name="Delahaunty K."/>
            <person name="Markovic C."/>
            <person name="Hall O."/>
            <person name="Minx P."/>
            <person name="Tomlinson C."/>
            <person name="Mitreva M."/>
            <person name="Nelson J."/>
            <person name="Hou S."/>
            <person name="Wollam A."/>
            <person name="Pepin K.H."/>
            <person name="Johnson M."/>
            <person name="Bhonagiri V."/>
            <person name="Nash W.E."/>
            <person name="Warren W."/>
            <person name="Chinwalla A."/>
            <person name="Mardis E.R."/>
            <person name="Wilson R.K."/>
        </authorList>
    </citation>
    <scope>NUCLEOTIDE SEQUENCE [LARGE SCALE GENOMIC DNA]</scope>
    <source>
        <strain evidence="2">DSM 14469</strain>
    </source>
</reference>
<evidence type="ECO:0000313" key="2">
    <source>
        <dbReference type="EMBL" id="EET61632.1"/>
    </source>
</evidence>
<keyword evidence="1" id="KW-0472">Membrane</keyword>
<dbReference type="STRING" id="168384.SAMN05660368_00139"/>
<dbReference type="Proteomes" id="UP000005561">
    <property type="component" value="Unassembled WGS sequence"/>
</dbReference>
<dbReference type="EMBL" id="ACCL02000005">
    <property type="protein sequence ID" value="EET61632.1"/>
    <property type="molecule type" value="Genomic_DNA"/>
</dbReference>
<evidence type="ECO:0000256" key="1">
    <source>
        <dbReference type="SAM" id="Phobius"/>
    </source>
</evidence>
<keyword evidence="1" id="KW-1133">Transmembrane helix</keyword>